<dbReference type="GeneID" id="95974703"/>
<dbReference type="RefSeq" id="XP_069203597.1">
    <property type="nucleotide sequence ID" value="XM_069340129.1"/>
</dbReference>
<keyword evidence="3" id="KW-1185">Reference proteome</keyword>
<evidence type="ECO:0000313" key="2">
    <source>
        <dbReference type="EMBL" id="KAL1310748.1"/>
    </source>
</evidence>
<evidence type="ECO:0000256" key="1">
    <source>
        <dbReference type="SAM" id="MobiDB-lite"/>
    </source>
</evidence>
<gene>
    <name evidence="2" type="ORF">AAFC00_001000</name>
</gene>
<evidence type="ECO:0000313" key="3">
    <source>
        <dbReference type="Proteomes" id="UP001562354"/>
    </source>
</evidence>
<feature type="region of interest" description="Disordered" evidence="1">
    <location>
        <begin position="21"/>
        <end position="91"/>
    </location>
</feature>
<organism evidence="2 3">
    <name type="scientific">Neodothiora populina</name>
    <dbReference type="NCBI Taxonomy" id="2781224"/>
    <lineage>
        <taxon>Eukaryota</taxon>
        <taxon>Fungi</taxon>
        <taxon>Dikarya</taxon>
        <taxon>Ascomycota</taxon>
        <taxon>Pezizomycotina</taxon>
        <taxon>Dothideomycetes</taxon>
        <taxon>Dothideomycetidae</taxon>
        <taxon>Dothideales</taxon>
        <taxon>Dothioraceae</taxon>
        <taxon>Neodothiora</taxon>
    </lineage>
</organism>
<proteinExistence type="predicted"/>
<name>A0ABR3PMR3_9PEZI</name>
<feature type="compositionally biased region" description="Low complexity" evidence="1">
    <location>
        <begin position="32"/>
        <end position="64"/>
    </location>
</feature>
<comment type="caution">
    <text evidence="2">The sequence shown here is derived from an EMBL/GenBank/DDBJ whole genome shotgun (WGS) entry which is preliminary data.</text>
</comment>
<sequence>MAQNSPDRSQLIQAYMLLHSQQTHVRRRLSQDSMSSVTSNTSESSNSTSSSPTMSPSSPSSPMVSRRDSRSHRMSSSPSSRRPSIEPIPELPEAETSALALSNDEIKLADLSNRIKSTLTDLINCNGVRGDMRMRNWVATRLMDVEHEIKDSRRRRHSADAAQVGAIAASLRE</sequence>
<dbReference type="Proteomes" id="UP001562354">
    <property type="component" value="Unassembled WGS sequence"/>
</dbReference>
<accession>A0ABR3PMR3</accession>
<dbReference type="EMBL" id="JBFMKM010000003">
    <property type="protein sequence ID" value="KAL1310748.1"/>
    <property type="molecule type" value="Genomic_DNA"/>
</dbReference>
<reference evidence="2 3" key="1">
    <citation type="submission" date="2024-07" db="EMBL/GenBank/DDBJ databases">
        <title>Draft sequence of the Neodothiora populina.</title>
        <authorList>
            <person name="Drown D.D."/>
            <person name="Schuette U.S."/>
            <person name="Buechlein A.B."/>
            <person name="Rusch D.R."/>
            <person name="Winton L.W."/>
            <person name="Adams G.A."/>
        </authorList>
    </citation>
    <scope>NUCLEOTIDE SEQUENCE [LARGE SCALE GENOMIC DNA]</scope>
    <source>
        <strain evidence="2 3">CPC 39397</strain>
    </source>
</reference>
<protein>
    <submittedName>
        <fullName evidence="2">Uncharacterized protein</fullName>
    </submittedName>
</protein>